<keyword evidence="4" id="KW-0489">Methyltransferase</keyword>
<dbReference type="EMBL" id="CAMXCT030002355">
    <property type="protein sequence ID" value="CAL4784888.1"/>
    <property type="molecule type" value="Genomic_DNA"/>
</dbReference>
<dbReference type="PANTHER" id="PTHR21094">
    <property type="entry name" value="GOS-28 SNARE- RELATED"/>
    <property type="match status" value="1"/>
</dbReference>
<dbReference type="GO" id="GO:0008173">
    <property type="term" value="F:RNA methyltransferase activity"/>
    <property type="evidence" value="ECO:0007669"/>
    <property type="project" value="InterPro"/>
</dbReference>
<organism evidence="12">
    <name type="scientific">Cladocopium goreaui</name>
    <dbReference type="NCBI Taxonomy" id="2562237"/>
    <lineage>
        <taxon>Eukaryota</taxon>
        <taxon>Sar</taxon>
        <taxon>Alveolata</taxon>
        <taxon>Dinophyceae</taxon>
        <taxon>Suessiales</taxon>
        <taxon>Symbiodiniaceae</taxon>
        <taxon>Cladocopium</taxon>
    </lineage>
</organism>
<evidence type="ECO:0000256" key="10">
    <source>
        <dbReference type="ARBA" id="ARBA00023136"/>
    </source>
</evidence>
<protein>
    <submittedName>
        <fullName evidence="13">Golgi SNAP receptor complex member 1-2 (Golgi SNARE 12 protein) (AtGOS12)</fullName>
    </submittedName>
</protein>
<proteinExistence type="inferred from homology"/>
<keyword evidence="6" id="KW-0812">Transmembrane</keyword>
<reference evidence="12" key="1">
    <citation type="submission" date="2022-10" db="EMBL/GenBank/DDBJ databases">
        <authorList>
            <person name="Chen Y."/>
            <person name="Dougan E. K."/>
            <person name="Chan C."/>
            <person name="Rhodes N."/>
            <person name="Thang M."/>
        </authorList>
    </citation>
    <scope>NUCLEOTIDE SEQUENCE</scope>
</reference>
<evidence type="ECO:0000256" key="5">
    <source>
        <dbReference type="ARBA" id="ARBA00022679"/>
    </source>
</evidence>
<keyword evidence="14" id="KW-1185">Reference proteome</keyword>
<keyword evidence="8" id="KW-1133">Transmembrane helix</keyword>
<dbReference type="InterPro" id="IPR029026">
    <property type="entry name" value="tRNA_m1G_MTases_N"/>
</dbReference>
<dbReference type="GO" id="GO:0005797">
    <property type="term" value="C:Golgi medial cisterna"/>
    <property type="evidence" value="ECO:0007669"/>
    <property type="project" value="TreeGrafter"/>
</dbReference>
<dbReference type="GO" id="GO:0048219">
    <property type="term" value="P:inter-Golgi cisterna vesicle-mediated transport"/>
    <property type="evidence" value="ECO:0007669"/>
    <property type="project" value="TreeGrafter"/>
</dbReference>
<dbReference type="EMBL" id="CAMXCT010002355">
    <property type="protein sequence ID" value="CAI3997576.1"/>
    <property type="molecule type" value="Genomic_DNA"/>
</dbReference>
<dbReference type="GO" id="GO:0003723">
    <property type="term" value="F:RNA binding"/>
    <property type="evidence" value="ECO:0007669"/>
    <property type="project" value="InterPro"/>
</dbReference>
<gene>
    <name evidence="12" type="ORF">C1SCF055_LOCUS23947</name>
</gene>
<evidence type="ECO:0000256" key="4">
    <source>
        <dbReference type="ARBA" id="ARBA00022603"/>
    </source>
</evidence>
<dbReference type="SUPFAM" id="SSF75217">
    <property type="entry name" value="alpha/beta knot"/>
    <property type="match status" value="1"/>
</dbReference>
<dbReference type="Pfam" id="PF12352">
    <property type="entry name" value="V-SNARE_C"/>
    <property type="match status" value="1"/>
</dbReference>
<evidence type="ECO:0000256" key="8">
    <source>
        <dbReference type="ARBA" id="ARBA00022989"/>
    </source>
</evidence>
<dbReference type="GO" id="GO:0000139">
    <property type="term" value="C:Golgi membrane"/>
    <property type="evidence" value="ECO:0007669"/>
    <property type="project" value="UniProtKB-SubCell"/>
</dbReference>
<dbReference type="PANTHER" id="PTHR21094:SF2">
    <property type="entry name" value="GOLGI SNAP RECEPTOR COMPLEX MEMBER 1"/>
    <property type="match status" value="1"/>
</dbReference>
<reference evidence="13 14" key="2">
    <citation type="submission" date="2024-05" db="EMBL/GenBank/DDBJ databases">
        <authorList>
            <person name="Chen Y."/>
            <person name="Shah S."/>
            <person name="Dougan E. K."/>
            <person name="Thang M."/>
            <person name="Chan C."/>
        </authorList>
    </citation>
    <scope>NUCLEOTIDE SEQUENCE [LARGE SCALE GENOMIC DNA]</scope>
</reference>
<dbReference type="EMBL" id="CAMXCT020002355">
    <property type="protein sequence ID" value="CAL1150951.1"/>
    <property type="molecule type" value="Genomic_DNA"/>
</dbReference>
<dbReference type="OrthoDB" id="422156at2759"/>
<keyword evidence="13" id="KW-0675">Receptor</keyword>
<evidence type="ECO:0000256" key="2">
    <source>
        <dbReference type="ARBA" id="ARBA00008473"/>
    </source>
</evidence>
<name>A0A9P1CUC8_9DINO</name>
<keyword evidence="3" id="KW-0813">Transport</keyword>
<evidence type="ECO:0000313" key="12">
    <source>
        <dbReference type="EMBL" id="CAI3997576.1"/>
    </source>
</evidence>
<dbReference type="Proteomes" id="UP001152797">
    <property type="component" value="Unassembled WGS sequence"/>
</dbReference>
<dbReference type="GO" id="GO:0031201">
    <property type="term" value="C:SNARE complex"/>
    <property type="evidence" value="ECO:0007669"/>
    <property type="project" value="TreeGrafter"/>
</dbReference>
<evidence type="ECO:0000256" key="9">
    <source>
        <dbReference type="ARBA" id="ARBA00023034"/>
    </source>
</evidence>
<evidence type="ECO:0000256" key="7">
    <source>
        <dbReference type="ARBA" id="ARBA00022927"/>
    </source>
</evidence>
<keyword evidence="7" id="KW-0653">Protein transport</keyword>
<evidence type="ECO:0000256" key="3">
    <source>
        <dbReference type="ARBA" id="ARBA00022448"/>
    </source>
</evidence>
<dbReference type="Pfam" id="PF00588">
    <property type="entry name" value="SpoU_methylase"/>
    <property type="match status" value="1"/>
</dbReference>
<dbReference type="Gene3D" id="3.40.1280.10">
    <property type="match status" value="1"/>
</dbReference>
<feature type="domain" description="tRNA/rRNA methyltransferase SpoU type" evidence="11">
    <location>
        <begin position="41"/>
        <end position="156"/>
    </location>
</feature>
<dbReference type="InterPro" id="IPR023601">
    <property type="entry name" value="Golgi_SNAP_su1"/>
</dbReference>
<keyword evidence="9" id="KW-0333">Golgi apparatus</keyword>
<dbReference type="GO" id="GO:0006906">
    <property type="term" value="P:vesicle fusion"/>
    <property type="evidence" value="ECO:0007669"/>
    <property type="project" value="TreeGrafter"/>
</dbReference>
<evidence type="ECO:0000256" key="6">
    <source>
        <dbReference type="ARBA" id="ARBA00022692"/>
    </source>
</evidence>
<evidence type="ECO:0000256" key="1">
    <source>
        <dbReference type="ARBA" id="ARBA00004409"/>
    </source>
</evidence>
<keyword evidence="5" id="KW-0808">Transferase</keyword>
<sequence length="456" mass="50108">MFALQSIATKTGGNWKHLMGEEVWFVPPPPGVKYRATMVRSRHASRGAERFLTLRRFASAEAVAESCRAEGRELWVSYCPPIRHPEAEAPADKNPEAIPLVAGSVPSPLPSLALVLGTEGDGISTTMLDLSTRAVFLPMYGFVQSLNVAVACGMLLQRLFDLCPQARGDLSQAARENLALSARTLRHKKDVADVAHSDEFDVSLDFGLTEQQESAKKGSQGFAMLRPYMAVEYSPRVLGVLESPIANTAVSREGDDEKDLGRLNKRLSSATASTPADRVAELDGQIKLVVGLREEVERGLSQLEEASEALANVAATSAQAAQAAQFRETQQEMLRDFKRVAQSIDHQYQHARLLPHSKPHKSVDPEDGLLRERMGLNSSLSMADEIIGQATTTRDMLMNQRSVLNSVHSRVGTLSSMFPGINTLIDKISDRQNKERVVLSITIASCCFFTIWYKFL</sequence>
<accession>A0A9P1CUC8</accession>
<comment type="subcellular location">
    <subcellularLocation>
        <location evidence="1">Golgi apparatus membrane</location>
        <topology evidence="1">Single-pass type IV membrane protein</topology>
    </subcellularLocation>
</comment>
<comment type="similarity">
    <text evidence="2">Belongs to the GOSR1 family.</text>
</comment>
<dbReference type="InterPro" id="IPR001537">
    <property type="entry name" value="SpoU_MeTrfase"/>
</dbReference>
<evidence type="ECO:0000259" key="11">
    <source>
        <dbReference type="Pfam" id="PF00588"/>
    </source>
</evidence>
<evidence type="ECO:0000313" key="13">
    <source>
        <dbReference type="EMBL" id="CAL4784888.1"/>
    </source>
</evidence>
<dbReference type="GO" id="GO:0005801">
    <property type="term" value="C:cis-Golgi network"/>
    <property type="evidence" value="ECO:0007669"/>
    <property type="project" value="InterPro"/>
</dbReference>
<dbReference type="AlphaFoldDB" id="A0A9P1CUC8"/>
<dbReference type="GO" id="GO:0006396">
    <property type="term" value="P:RNA processing"/>
    <property type="evidence" value="ECO:0007669"/>
    <property type="project" value="InterPro"/>
</dbReference>
<evidence type="ECO:0000313" key="14">
    <source>
        <dbReference type="Proteomes" id="UP001152797"/>
    </source>
</evidence>
<comment type="caution">
    <text evidence="12">The sequence shown here is derived from an EMBL/GenBank/DDBJ whole genome shotgun (WGS) entry which is preliminary data.</text>
</comment>
<dbReference type="GO" id="GO:0005484">
    <property type="term" value="F:SNAP receptor activity"/>
    <property type="evidence" value="ECO:0007669"/>
    <property type="project" value="TreeGrafter"/>
</dbReference>
<dbReference type="GO" id="GO:0006888">
    <property type="term" value="P:endoplasmic reticulum to Golgi vesicle-mediated transport"/>
    <property type="evidence" value="ECO:0007669"/>
    <property type="project" value="InterPro"/>
</dbReference>
<dbReference type="InterPro" id="IPR029028">
    <property type="entry name" value="Alpha/beta_knot_MTases"/>
</dbReference>
<dbReference type="GO" id="GO:0032259">
    <property type="term" value="P:methylation"/>
    <property type="evidence" value="ECO:0007669"/>
    <property type="project" value="UniProtKB-KW"/>
</dbReference>
<dbReference type="GO" id="GO:0015031">
    <property type="term" value="P:protein transport"/>
    <property type="evidence" value="ECO:0007669"/>
    <property type="project" value="UniProtKB-KW"/>
</dbReference>
<keyword evidence="10" id="KW-0472">Membrane</keyword>